<dbReference type="InterPro" id="IPR032466">
    <property type="entry name" value="Metal_Hydrolase"/>
</dbReference>
<dbReference type="Proteomes" id="UP001156389">
    <property type="component" value="Unassembled WGS sequence"/>
</dbReference>
<keyword evidence="1" id="KW-0479">Metal-binding</keyword>
<accession>A0ABT2JR17</accession>
<comment type="caution">
    <text evidence="3">Lacks conserved residue(s) required for the propagation of feature annotation.</text>
</comment>
<sequence length="319" mass="33351">MHALRTVAGPLSPARIRGPVLAHEHLALDLGRAGDPEARLDPARHAEPVTAELAALREQYGLALVVELTCRGMGRDAGALRRIAEASGVAVVAATGWYYAAFHPPEVTGAGPGGGTRAEDLTELLVREITGGLDGTGVRPGVLGEIGSHGELPSPAEHRVFAASSAAALATGLPVSTHAQLGRGGLAQLKLLTDGGLPAHRVCIGHQDLLDDPGTHRELAAAGAYVAFDTIGKESYQSDATRLRLLLALVEAGHGDRALLSCDISRHSYLRGEGGQGYGHLFRSFLPRLRAAGADDDLIDLLTRRNPLRFLTGSTAEVN</sequence>
<dbReference type="EMBL" id="JAJAGO010000004">
    <property type="protein sequence ID" value="MCT2590315.1"/>
    <property type="molecule type" value="Genomic_DNA"/>
</dbReference>
<dbReference type="SUPFAM" id="SSF51556">
    <property type="entry name" value="Metallo-dependent hydrolases"/>
    <property type="match status" value="1"/>
</dbReference>
<evidence type="ECO:0000256" key="1">
    <source>
        <dbReference type="ARBA" id="ARBA00022723"/>
    </source>
</evidence>
<dbReference type="PIRSF" id="PIRSF016839">
    <property type="entry name" value="PhP"/>
    <property type="match status" value="1"/>
</dbReference>
<gene>
    <name evidence="4" type="ORF">LHJ74_10400</name>
</gene>
<dbReference type="Pfam" id="PF02126">
    <property type="entry name" value="PTE"/>
    <property type="match status" value="1"/>
</dbReference>
<dbReference type="PROSITE" id="PS51347">
    <property type="entry name" value="PHOSPHOTRIESTERASE_2"/>
    <property type="match status" value="1"/>
</dbReference>
<comment type="similarity">
    <text evidence="3">Belongs to the metallo-dependent hydrolases superfamily. Phosphotriesterase family.</text>
</comment>
<proteinExistence type="inferred from homology"/>
<keyword evidence="2" id="KW-0378">Hydrolase</keyword>
<evidence type="ECO:0000313" key="5">
    <source>
        <dbReference type="Proteomes" id="UP001156389"/>
    </source>
</evidence>
<evidence type="ECO:0000256" key="3">
    <source>
        <dbReference type="PROSITE-ProRule" id="PRU00679"/>
    </source>
</evidence>
<organism evidence="4 5">
    <name type="scientific">Streptomyces gossypii</name>
    <dbReference type="NCBI Taxonomy" id="2883101"/>
    <lineage>
        <taxon>Bacteria</taxon>
        <taxon>Bacillati</taxon>
        <taxon>Actinomycetota</taxon>
        <taxon>Actinomycetes</taxon>
        <taxon>Kitasatosporales</taxon>
        <taxon>Streptomycetaceae</taxon>
        <taxon>Streptomyces</taxon>
    </lineage>
</organism>
<reference evidence="4 5" key="1">
    <citation type="submission" date="2021-10" db="EMBL/GenBank/DDBJ databases">
        <title>Streptomyces gossypii sp. nov., isolated from soil collected from cotton field.</title>
        <authorList>
            <person name="Ge X."/>
            <person name="Chen X."/>
            <person name="Liu W."/>
        </authorList>
    </citation>
    <scope>NUCLEOTIDE SEQUENCE [LARGE SCALE GENOMIC DNA]</scope>
    <source>
        <strain evidence="4 5">N2-109</strain>
    </source>
</reference>
<dbReference type="Gene3D" id="3.20.20.140">
    <property type="entry name" value="Metal-dependent hydrolases"/>
    <property type="match status" value="1"/>
</dbReference>
<protein>
    <submittedName>
        <fullName evidence="4">Phosphotriesterase</fullName>
    </submittedName>
</protein>
<keyword evidence="5" id="KW-1185">Reference proteome</keyword>
<dbReference type="PANTHER" id="PTHR10819:SF3">
    <property type="entry name" value="PHOSPHOTRIESTERASE-RELATED PROTEIN"/>
    <property type="match status" value="1"/>
</dbReference>
<dbReference type="PANTHER" id="PTHR10819">
    <property type="entry name" value="PHOSPHOTRIESTERASE-RELATED"/>
    <property type="match status" value="1"/>
</dbReference>
<evidence type="ECO:0000313" key="4">
    <source>
        <dbReference type="EMBL" id="MCT2590315.1"/>
    </source>
</evidence>
<dbReference type="InterPro" id="IPR001559">
    <property type="entry name" value="Phosphotriesterase"/>
</dbReference>
<evidence type="ECO:0000256" key="2">
    <source>
        <dbReference type="ARBA" id="ARBA00022801"/>
    </source>
</evidence>
<dbReference type="RefSeq" id="WP_260217619.1">
    <property type="nucleotide sequence ID" value="NZ_JAJAGO010000004.1"/>
</dbReference>
<name>A0ABT2JR17_9ACTN</name>
<comment type="caution">
    <text evidence="4">The sequence shown here is derived from an EMBL/GenBank/DDBJ whole genome shotgun (WGS) entry which is preliminary data.</text>
</comment>